<comment type="caution">
    <text evidence="16">The sequence shown here is derived from an EMBL/GenBank/DDBJ whole genome shotgun (WGS) entry which is preliminary data.</text>
</comment>
<dbReference type="EC" id="2.7.13.3" evidence="2"/>
<evidence type="ECO:0000313" key="16">
    <source>
        <dbReference type="EMBL" id="MDN3574840.1"/>
    </source>
</evidence>
<evidence type="ECO:0000256" key="2">
    <source>
        <dbReference type="ARBA" id="ARBA00012438"/>
    </source>
</evidence>
<dbReference type="SUPFAM" id="SSF55781">
    <property type="entry name" value="GAF domain-like"/>
    <property type="match status" value="3"/>
</dbReference>
<dbReference type="Pfam" id="PF07536">
    <property type="entry name" value="HWE_HK"/>
    <property type="match status" value="1"/>
</dbReference>
<evidence type="ECO:0000259" key="15">
    <source>
        <dbReference type="PROSITE" id="PS50113"/>
    </source>
</evidence>
<dbReference type="InterPro" id="IPR003018">
    <property type="entry name" value="GAF"/>
</dbReference>
<evidence type="ECO:0000256" key="10">
    <source>
        <dbReference type="ARBA" id="ARBA00022741"/>
    </source>
</evidence>
<evidence type="ECO:0000256" key="11">
    <source>
        <dbReference type="ARBA" id="ARBA00022777"/>
    </source>
</evidence>
<keyword evidence="10" id="KW-0547">Nucleotide-binding</keyword>
<reference evidence="17" key="1">
    <citation type="journal article" date="2019" name="Int. J. Syst. Evol. Microbiol.">
        <title>The Global Catalogue of Microorganisms (GCM) 10K type strain sequencing project: providing services to taxonomists for standard genome sequencing and annotation.</title>
        <authorList>
            <consortium name="The Broad Institute Genomics Platform"/>
            <consortium name="The Broad Institute Genome Sequencing Center for Infectious Disease"/>
            <person name="Wu L."/>
            <person name="Ma J."/>
        </authorList>
    </citation>
    <scope>NUCLEOTIDE SEQUENCE [LARGE SCALE GENOMIC DNA]</scope>
    <source>
        <strain evidence="17">CECT 7806</strain>
    </source>
</reference>
<dbReference type="PANTHER" id="PTHR43102">
    <property type="entry name" value="SLR1143 PROTEIN"/>
    <property type="match status" value="1"/>
</dbReference>
<dbReference type="SUPFAM" id="SSF55785">
    <property type="entry name" value="PYP-like sensor domain (PAS domain)"/>
    <property type="match status" value="3"/>
</dbReference>
<dbReference type="Gene3D" id="3.30.450.40">
    <property type="match status" value="3"/>
</dbReference>
<keyword evidence="6" id="KW-0716">Sensory transduction</keyword>
<dbReference type="InterPro" id="IPR036890">
    <property type="entry name" value="HATPase_C_sf"/>
</dbReference>
<keyword evidence="13" id="KW-0157">Chromophore</keyword>
<keyword evidence="11" id="KW-0418">Kinase</keyword>
<evidence type="ECO:0000256" key="9">
    <source>
        <dbReference type="ARBA" id="ARBA00022679"/>
    </source>
</evidence>
<gene>
    <name evidence="16" type="ORF">QWZ18_30130</name>
</gene>
<dbReference type="Gene3D" id="2.10.70.100">
    <property type="match status" value="1"/>
</dbReference>
<dbReference type="PANTHER" id="PTHR43102:SF2">
    <property type="entry name" value="GAF DOMAIN-CONTAINING PROTEIN"/>
    <property type="match status" value="1"/>
</dbReference>
<protein>
    <recommendedName>
        <fullName evidence="3">Blue-light-activated histidine kinase</fullName>
        <ecNumber evidence="2">2.7.13.3</ecNumber>
    </recommendedName>
</protein>
<keyword evidence="4" id="KW-0600">Photoreceptor protein</keyword>
<evidence type="ECO:0000256" key="6">
    <source>
        <dbReference type="ARBA" id="ARBA00022606"/>
    </source>
</evidence>
<dbReference type="EMBL" id="JAUFPT010000116">
    <property type="protein sequence ID" value="MDN3574840.1"/>
    <property type="molecule type" value="Genomic_DNA"/>
</dbReference>
<keyword evidence="8" id="KW-0288">FMN</keyword>
<evidence type="ECO:0000256" key="13">
    <source>
        <dbReference type="ARBA" id="ARBA00022991"/>
    </source>
</evidence>
<evidence type="ECO:0000256" key="8">
    <source>
        <dbReference type="ARBA" id="ARBA00022643"/>
    </source>
</evidence>
<organism evidence="16 17">
    <name type="scientific">Methylobacterium longum</name>
    <dbReference type="NCBI Taxonomy" id="767694"/>
    <lineage>
        <taxon>Bacteria</taxon>
        <taxon>Pseudomonadati</taxon>
        <taxon>Pseudomonadota</taxon>
        <taxon>Alphaproteobacteria</taxon>
        <taxon>Hyphomicrobiales</taxon>
        <taxon>Methylobacteriaceae</taxon>
        <taxon>Methylobacterium</taxon>
    </lineage>
</organism>
<evidence type="ECO:0000256" key="7">
    <source>
        <dbReference type="ARBA" id="ARBA00022630"/>
    </source>
</evidence>
<evidence type="ECO:0000313" key="17">
    <source>
        <dbReference type="Proteomes" id="UP001244297"/>
    </source>
</evidence>
<dbReference type="CDD" id="cd00130">
    <property type="entry name" value="PAS"/>
    <property type="match status" value="1"/>
</dbReference>
<evidence type="ECO:0000256" key="4">
    <source>
        <dbReference type="ARBA" id="ARBA00022543"/>
    </source>
</evidence>
<dbReference type="InterPro" id="IPR013656">
    <property type="entry name" value="PAS_4"/>
</dbReference>
<dbReference type="RefSeq" id="WP_238291641.1">
    <property type="nucleotide sequence ID" value="NZ_BPQS01000042.1"/>
</dbReference>
<dbReference type="InterPro" id="IPR000014">
    <property type="entry name" value="PAS"/>
</dbReference>
<dbReference type="Gene3D" id="3.30.565.10">
    <property type="entry name" value="Histidine kinase-like ATPase, C-terminal domain"/>
    <property type="match status" value="1"/>
</dbReference>
<dbReference type="Pfam" id="PF13185">
    <property type="entry name" value="GAF_2"/>
    <property type="match status" value="1"/>
</dbReference>
<dbReference type="InterPro" id="IPR029016">
    <property type="entry name" value="GAF-like_dom_sf"/>
</dbReference>
<name>A0ABT8AZ50_9HYPH</name>
<dbReference type="Gene3D" id="3.30.450.20">
    <property type="entry name" value="PAS domain"/>
    <property type="match status" value="3"/>
</dbReference>
<dbReference type="InterPro" id="IPR035965">
    <property type="entry name" value="PAS-like_dom_sf"/>
</dbReference>
<keyword evidence="17" id="KW-1185">Reference proteome</keyword>
<dbReference type="SMART" id="SM00911">
    <property type="entry name" value="HWE_HK"/>
    <property type="match status" value="1"/>
</dbReference>
<evidence type="ECO:0000256" key="14">
    <source>
        <dbReference type="ARBA" id="ARBA00023170"/>
    </source>
</evidence>
<dbReference type="Pfam" id="PF13188">
    <property type="entry name" value="PAS_8"/>
    <property type="match status" value="1"/>
</dbReference>
<keyword evidence="7" id="KW-0285">Flavoprotein</keyword>
<comment type="catalytic activity">
    <reaction evidence="1">
        <text>ATP + protein L-histidine = ADP + protein N-phospho-L-histidine.</text>
        <dbReference type="EC" id="2.7.13.3"/>
    </reaction>
</comment>
<dbReference type="InterPro" id="IPR001610">
    <property type="entry name" value="PAC"/>
</dbReference>
<dbReference type="PROSITE" id="PS50113">
    <property type="entry name" value="PAC"/>
    <property type="match status" value="1"/>
</dbReference>
<evidence type="ECO:0000256" key="12">
    <source>
        <dbReference type="ARBA" id="ARBA00022840"/>
    </source>
</evidence>
<keyword evidence="12" id="KW-0067">ATP-binding</keyword>
<dbReference type="Pfam" id="PF01590">
    <property type="entry name" value="GAF"/>
    <property type="match status" value="2"/>
</dbReference>
<dbReference type="SMART" id="SM00086">
    <property type="entry name" value="PAC"/>
    <property type="match status" value="1"/>
</dbReference>
<dbReference type="InterPro" id="IPR013655">
    <property type="entry name" value="PAS_fold_3"/>
</dbReference>
<dbReference type="Proteomes" id="UP001244297">
    <property type="component" value="Unassembled WGS sequence"/>
</dbReference>
<proteinExistence type="predicted"/>
<dbReference type="NCBIfam" id="TIGR00229">
    <property type="entry name" value="sensory_box"/>
    <property type="match status" value="1"/>
</dbReference>
<accession>A0ABT8AZ50</accession>
<evidence type="ECO:0000256" key="1">
    <source>
        <dbReference type="ARBA" id="ARBA00000085"/>
    </source>
</evidence>
<keyword evidence="14" id="KW-0675">Receptor</keyword>
<keyword evidence="9" id="KW-0808">Transferase</keyword>
<keyword evidence="5" id="KW-0597">Phosphoprotein</keyword>
<evidence type="ECO:0000256" key="3">
    <source>
        <dbReference type="ARBA" id="ARBA00021740"/>
    </source>
</evidence>
<dbReference type="InterPro" id="IPR000700">
    <property type="entry name" value="PAS-assoc_C"/>
</dbReference>
<sequence>MQPDPSSPVLDPARLSALDAYSILDTLPEQGFDDIVRLATRLCAVPVALVSLVAADRQWFKAKVGFPHCETDLDRSVCKFALPEPDLLIIPDLSADLRTAANPLVTDDPHIRFYAGAPLRTPEGHVLGSLCVIDTMPRPEGLSQEQADDLRALARQVTELLSTRRAVEHRDALLEHQRDKLRRVRHLDILARSSQALLNATDPAAVLAPILSASAGTLGFDRSYTYDLGPGGRDLHLTHSLNATAEVQELLQRLPIGAPLCGIVAERRQPLVLASLQTSGGEAYATARAMGLDAYAGYPVMSRGSLRGVISFASTQQPAFDEEILTFFATVARLMSAVYERLDGEQALRDSDRRSRLAQEAGGIGTFELAIDTGLMSVSPVFARLFGVPPTGLYTAETFEALVLPEDRPTASGQQTRQDAGGAGGVEYRIRRAEDGALRWIARRADVILDGDGRVVQMIGTVQDVTERRAAEERLAEGEKRYRALFDNIDEGFCVIRFVAGPHGPMSDYVHVETNPAFEHHLGIPHVVGQTLRDIVTDNPEEWLNTYLEVWRTGVPVRFERAFSPTGRRLEVSVHRVEPAARHEVAVLFTDVSDRHAAQGDLQASEAHWRGLFERLSEGFMVGEVIRDAAGAIRDWRYVDVNAAWAELVSMDPATVIGRTIREVLPGIEDAWVDEFAAVVETGEPIAFTRQVGTLARWYEGRAFPLGGGQFGVIFLEITDRVQAEARRSALIALGDRLRDLDDVEEMTHVTSEILGKTLDAMLVGYGDVDPQQETVTVARDWTTGGAGSLAGTLHFRDYGSYVEDLKRGRTVVVRDCRTDPRTRANATALEAHRARAFVNAPVFERGAFVALLFVCTGVERDWTAPELAFIRDVGSRLRLAVARVRAEERQDLLNHELSHRLKNTLAVVQSIAGQTLRSVSEREPVEAFERRIMALSRAHDVLLQDAWAPASLRAVATSVLGPHAAMDRFVLSGREIGLAPSAVLSLSLLLHELATNAAKYGALSVEGGHVALSWAVLPGDEAVLELRWREHGGPPAVEPARRGFGTRLIRTGLVGARDADLDYMTEGFAAVFRAPLTHIQAS</sequence>
<dbReference type="SMART" id="SM00065">
    <property type="entry name" value="GAF"/>
    <property type="match status" value="3"/>
</dbReference>
<dbReference type="InterPro" id="IPR011102">
    <property type="entry name" value="Sig_transdc_His_kinase_HWE"/>
</dbReference>
<evidence type="ECO:0000256" key="5">
    <source>
        <dbReference type="ARBA" id="ARBA00022553"/>
    </source>
</evidence>
<dbReference type="Pfam" id="PF08447">
    <property type="entry name" value="PAS_3"/>
    <property type="match status" value="1"/>
</dbReference>
<feature type="domain" description="PAC" evidence="15">
    <location>
        <begin position="424"/>
        <end position="477"/>
    </location>
</feature>
<dbReference type="Pfam" id="PF08448">
    <property type="entry name" value="PAS_4"/>
    <property type="match status" value="1"/>
</dbReference>